<evidence type="ECO:0000256" key="1">
    <source>
        <dbReference type="SAM" id="Phobius"/>
    </source>
</evidence>
<dbReference type="RefSeq" id="XP_017884027.1">
    <property type="nucleotide sequence ID" value="XM_018028538.2"/>
</dbReference>
<protein>
    <submittedName>
        <fullName evidence="3">Uncharacterized protein LOC108627342</fullName>
    </submittedName>
</protein>
<keyword evidence="2" id="KW-1185">Reference proteome</keyword>
<sequence length="183" mass="21021">MMFINYMATSCLLDLRSRFNSSSLFIAFCILPLIDSGYAQELTPAAGVERWNSHVDQHEYKVLIPNSDMNYDNKDTAPVQDIQIDSTKPCKTNVELKVLETIFERLFGSNHMDIEDNELYEIVIISIFCCGLEIVFTLFLFPIFLIVFITGRCFRINIVIGPICQSCHTSNELREKKFSRSIV</sequence>
<dbReference type="GeneID" id="108627342"/>
<gene>
    <name evidence="3" type="primary">LOC108627342</name>
</gene>
<name>A0AAJ7N9B3_9HYME</name>
<accession>A0AAJ7N9B3</accession>
<organism evidence="2 3">
    <name type="scientific">Ceratina calcarata</name>
    <dbReference type="NCBI Taxonomy" id="156304"/>
    <lineage>
        <taxon>Eukaryota</taxon>
        <taxon>Metazoa</taxon>
        <taxon>Ecdysozoa</taxon>
        <taxon>Arthropoda</taxon>
        <taxon>Hexapoda</taxon>
        <taxon>Insecta</taxon>
        <taxon>Pterygota</taxon>
        <taxon>Neoptera</taxon>
        <taxon>Endopterygota</taxon>
        <taxon>Hymenoptera</taxon>
        <taxon>Apocrita</taxon>
        <taxon>Aculeata</taxon>
        <taxon>Apoidea</taxon>
        <taxon>Anthophila</taxon>
        <taxon>Apidae</taxon>
        <taxon>Ceratina</taxon>
        <taxon>Zadontomerus</taxon>
    </lineage>
</organism>
<keyword evidence="1" id="KW-0472">Membrane</keyword>
<reference evidence="3" key="1">
    <citation type="submission" date="2025-08" db="UniProtKB">
        <authorList>
            <consortium name="RefSeq"/>
        </authorList>
    </citation>
    <scope>IDENTIFICATION</scope>
    <source>
        <tissue evidence="3">Whole body</tissue>
    </source>
</reference>
<dbReference type="AlphaFoldDB" id="A0AAJ7N9B3"/>
<feature type="transmembrane region" description="Helical" evidence="1">
    <location>
        <begin position="122"/>
        <end position="149"/>
    </location>
</feature>
<dbReference type="Proteomes" id="UP000694925">
    <property type="component" value="Unplaced"/>
</dbReference>
<evidence type="ECO:0000313" key="2">
    <source>
        <dbReference type="Proteomes" id="UP000694925"/>
    </source>
</evidence>
<dbReference type="KEGG" id="ccal:108627342"/>
<keyword evidence="1" id="KW-0812">Transmembrane</keyword>
<proteinExistence type="predicted"/>
<evidence type="ECO:0000313" key="3">
    <source>
        <dbReference type="RefSeq" id="XP_017884027.1"/>
    </source>
</evidence>
<keyword evidence="1" id="KW-1133">Transmembrane helix</keyword>